<comment type="caution">
    <text evidence="1">The sequence shown here is derived from an EMBL/GenBank/DDBJ whole genome shotgun (WGS) entry which is preliminary data.</text>
</comment>
<reference evidence="1" key="1">
    <citation type="journal article" date="2023" name="Int. J. Syst. Evol. Microbiol.">
        <title>Methylocystis iwaonis sp. nov., a type II methane-oxidizing bacterium from surface soil of a rice paddy field in Japan, and emended description of the genus Methylocystis (ex Whittenbury et al. 1970) Bowman et al. 1993.</title>
        <authorList>
            <person name="Kaise H."/>
            <person name="Sawadogo J.B."/>
            <person name="Alam M.S."/>
            <person name="Ueno C."/>
            <person name="Dianou D."/>
            <person name="Shinjo R."/>
            <person name="Asakawa S."/>
        </authorList>
    </citation>
    <scope>NUCLEOTIDE SEQUENCE</scope>
    <source>
        <strain evidence="1">LMG27198</strain>
    </source>
</reference>
<organism evidence="1 2">
    <name type="scientific">Methylocystis echinoides</name>
    <dbReference type="NCBI Taxonomy" id="29468"/>
    <lineage>
        <taxon>Bacteria</taxon>
        <taxon>Pseudomonadati</taxon>
        <taxon>Pseudomonadota</taxon>
        <taxon>Alphaproteobacteria</taxon>
        <taxon>Hyphomicrobiales</taxon>
        <taxon>Methylocystaceae</taxon>
        <taxon>Methylocystis</taxon>
    </lineage>
</organism>
<sequence length="94" mass="10562">MVTKTNSKVSSMGELIAVAEIKDMLGRLETNVDLLLSWRSQFLASSKQAGSDNHPLNTEDDDTDWMDGLDRMTLFNLEKGWTTKEEVKKGLRDG</sequence>
<name>A0A9W6GXW9_9HYPH</name>
<protein>
    <submittedName>
        <fullName evidence="1">Uncharacterized protein</fullName>
    </submittedName>
</protein>
<keyword evidence="2" id="KW-1185">Reference proteome</keyword>
<proteinExistence type="predicted"/>
<dbReference type="AlphaFoldDB" id="A0A9W6GXW9"/>
<evidence type="ECO:0000313" key="1">
    <source>
        <dbReference type="EMBL" id="GLI94983.1"/>
    </source>
</evidence>
<evidence type="ECO:0000313" key="2">
    <source>
        <dbReference type="Proteomes" id="UP001144323"/>
    </source>
</evidence>
<gene>
    <name evidence="1" type="ORF">LMG27198_39750</name>
</gene>
<dbReference type="EMBL" id="BSEC01000001">
    <property type="protein sequence ID" value="GLI94983.1"/>
    <property type="molecule type" value="Genomic_DNA"/>
</dbReference>
<dbReference type="Proteomes" id="UP001144323">
    <property type="component" value="Unassembled WGS sequence"/>
</dbReference>
<accession>A0A9W6GXW9</accession>